<protein>
    <recommendedName>
        <fullName evidence="1">XS domain-containing protein</fullName>
    </recommendedName>
</protein>
<evidence type="ECO:0000259" key="1">
    <source>
        <dbReference type="Pfam" id="PF03468"/>
    </source>
</evidence>
<dbReference type="AlphaFoldDB" id="A0A9Q1RAY7"/>
<dbReference type="EMBL" id="JAJAGQ010000012">
    <property type="protein sequence ID" value="KAJ8548089.1"/>
    <property type="molecule type" value="Genomic_DNA"/>
</dbReference>
<proteinExistence type="predicted"/>
<dbReference type="PANTHER" id="PTHR46602">
    <property type="entry name" value="PROTEIN SUPPRESSOR OF GENE SILENCING 3"/>
    <property type="match status" value="1"/>
</dbReference>
<feature type="domain" description="XS" evidence="1">
    <location>
        <begin position="132"/>
        <end position="199"/>
    </location>
</feature>
<name>A0A9Q1RAY7_9SOLA</name>
<dbReference type="InterPro" id="IPR038588">
    <property type="entry name" value="XS_domain_sf"/>
</dbReference>
<keyword evidence="3" id="KW-1185">Reference proteome</keyword>
<dbReference type="GO" id="GO:0031047">
    <property type="term" value="P:regulatory ncRNA-mediated gene silencing"/>
    <property type="evidence" value="ECO:0007669"/>
    <property type="project" value="InterPro"/>
</dbReference>
<organism evidence="2 3">
    <name type="scientific">Anisodus acutangulus</name>
    <dbReference type="NCBI Taxonomy" id="402998"/>
    <lineage>
        <taxon>Eukaryota</taxon>
        <taxon>Viridiplantae</taxon>
        <taxon>Streptophyta</taxon>
        <taxon>Embryophyta</taxon>
        <taxon>Tracheophyta</taxon>
        <taxon>Spermatophyta</taxon>
        <taxon>Magnoliopsida</taxon>
        <taxon>eudicotyledons</taxon>
        <taxon>Gunneridae</taxon>
        <taxon>Pentapetalae</taxon>
        <taxon>asterids</taxon>
        <taxon>lamiids</taxon>
        <taxon>Solanales</taxon>
        <taxon>Solanaceae</taxon>
        <taxon>Solanoideae</taxon>
        <taxon>Hyoscyameae</taxon>
        <taxon>Anisodus</taxon>
    </lineage>
</organism>
<reference evidence="3" key="1">
    <citation type="journal article" date="2023" name="Proc. Natl. Acad. Sci. U.S.A.">
        <title>Genomic and structural basis for evolution of tropane alkaloid biosynthesis.</title>
        <authorList>
            <person name="Wanga Y.-J."/>
            <person name="Taina T."/>
            <person name="Yua J.-Y."/>
            <person name="Lia J."/>
            <person name="Xua B."/>
            <person name="Chenc J."/>
            <person name="D'Auriad J.C."/>
            <person name="Huanga J.-P."/>
            <person name="Huanga S.-X."/>
        </authorList>
    </citation>
    <scope>NUCLEOTIDE SEQUENCE [LARGE SCALE GENOMIC DNA]</scope>
    <source>
        <strain evidence="3">cv. KIB-2019</strain>
    </source>
</reference>
<dbReference type="InterPro" id="IPR005380">
    <property type="entry name" value="XS_domain"/>
</dbReference>
<dbReference type="OrthoDB" id="1702712at2759"/>
<accession>A0A9Q1RAY7</accession>
<dbReference type="Proteomes" id="UP001152561">
    <property type="component" value="Unassembled WGS sequence"/>
</dbReference>
<evidence type="ECO:0000313" key="2">
    <source>
        <dbReference type="EMBL" id="KAJ8548089.1"/>
    </source>
</evidence>
<evidence type="ECO:0000313" key="3">
    <source>
        <dbReference type="Proteomes" id="UP001152561"/>
    </source>
</evidence>
<dbReference type="GO" id="GO:0051607">
    <property type="term" value="P:defense response to virus"/>
    <property type="evidence" value="ECO:0007669"/>
    <property type="project" value="InterPro"/>
</dbReference>
<gene>
    <name evidence="2" type="ORF">K7X08_021325</name>
</gene>
<dbReference type="PANTHER" id="PTHR46602:SF1">
    <property type="entry name" value="PROTEIN SUPPRESSOR OF GENE SILENCING 3"/>
    <property type="match status" value="1"/>
</dbReference>
<dbReference type="InterPro" id="IPR044287">
    <property type="entry name" value="SGS3"/>
</dbReference>
<sequence>MDFISESRGNKNSTLGHPDIIQKLGFRNDDHLIPSVTDDDVKACESDELDLLDDDIDEDEFKSDDDFDDHSSVNEISYEARKKSRWFKKIFESIDRMTVAHINDPQSKWHCPVCKGGPGEVYGKWDGIEVKDKEIMWPPMVIIMNTALEKDDNDKWIGMGNQELRDYFSSYAAVKAVKYSYRGMSVLVFEATPVGYMETACQ</sequence>
<comment type="caution">
    <text evidence="2">The sequence shown here is derived from an EMBL/GenBank/DDBJ whole genome shotgun (WGS) entry which is preliminary data.</text>
</comment>
<dbReference type="Gene3D" id="3.30.70.2890">
    <property type="entry name" value="XS domain"/>
    <property type="match status" value="1"/>
</dbReference>
<dbReference type="Pfam" id="PF03468">
    <property type="entry name" value="XS"/>
    <property type="match status" value="1"/>
</dbReference>